<keyword evidence="8 15" id="KW-0675">Receptor</keyword>
<dbReference type="AlphaFoldDB" id="A0AAV6PJV7"/>
<dbReference type="InterPro" id="IPR011500">
    <property type="entry name" value="GPCR_3_9-Cys_dom"/>
</dbReference>
<evidence type="ECO:0000256" key="7">
    <source>
        <dbReference type="ARBA" id="ARBA00023136"/>
    </source>
</evidence>
<feature type="transmembrane region" description="Helical" evidence="12">
    <location>
        <begin position="582"/>
        <end position="605"/>
    </location>
</feature>
<dbReference type="Pfam" id="PF01094">
    <property type="entry name" value="ANF_receptor"/>
    <property type="match status" value="1"/>
</dbReference>
<evidence type="ECO:0000313" key="16">
    <source>
        <dbReference type="Proteomes" id="UP000693946"/>
    </source>
</evidence>
<dbReference type="Proteomes" id="UP000693946">
    <property type="component" value="Unassembled WGS sequence"/>
</dbReference>
<dbReference type="InterPro" id="IPR001828">
    <property type="entry name" value="ANF_lig-bd_rcpt"/>
</dbReference>
<name>A0AAV6PJV7_SOLSE</name>
<dbReference type="InterPro" id="IPR017978">
    <property type="entry name" value="GPCR_3_C"/>
</dbReference>
<evidence type="ECO:0000256" key="12">
    <source>
        <dbReference type="SAM" id="Phobius"/>
    </source>
</evidence>
<feature type="transmembrane region" description="Helical" evidence="12">
    <location>
        <begin position="617"/>
        <end position="639"/>
    </location>
</feature>
<dbReference type="PROSITE" id="PS50259">
    <property type="entry name" value="G_PROTEIN_RECEP_F3_4"/>
    <property type="match status" value="1"/>
</dbReference>
<keyword evidence="9" id="KW-0325">Glycoprotein</keyword>
<dbReference type="PANTHER" id="PTHR24061">
    <property type="entry name" value="CALCIUM-SENSING RECEPTOR-RELATED"/>
    <property type="match status" value="1"/>
</dbReference>
<proteinExistence type="inferred from homology"/>
<dbReference type="CDD" id="cd00185">
    <property type="entry name" value="TNFRSF"/>
    <property type="match status" value="1"/>
</dbReference>
<keyword evidence="16" id="KW-1185">Reference proteome</keyword>
<dbReference type="Pfam" id="PF07562">
    <property type="entry name" value="NCD3G"/>
    <property type="match status" value="1"/>
</dbReference>
<keyword evidence="2" id="KW-1003">Cell membrane</keyword>
<evidence type="ECO:0000256" key="11">
    <source>
        <dbReference type="ARBA" id="ARBA00038492"/>
    </source>
</evidence>
<feature type="domain" description="G-protein coupled receptors family 3 profile" evidence="14">
    <location>
        <begin position="582"/>
        <end position="639"/>
    </location>
</feature>
<evidence type="ECO:0000256" key="13">
    <source>
        <dbReference type="SAM" id="SignalP"/>
    </source>
</evidence>
<keyword evidence="6" id="KW-0297">G-protein coupled receptor</keyword>
<dbReference type="PANTHER" id="PTHR24061:SF5">
    <property type="entry name" value="G-PROTEIN COUPLED RECEPTOR FAMILY C GROUP 6 MEMBER A"/>
    <property type="match status" value="1"/>
</dbReference>
<dbReference type="Pfam" id="PF00003">
    <property type="entry name" value="7tm_3"/>
    <property type="match status" value="1"/>
</dbReference>
<evidence type="ECO:0000256" key="4">
    <source>
        <dbReference type="ARBA" id="ARBA00022729"/>
    </source>
</evidence>
<evidence type="ECO:0000313" key="15">
    <source>
        <dbReference type="EMBL" id="KAG7463350.1"/>
    </source>
</evidence>
<feature type="signal peptide" evidence="13">
    <location>
        <begin position="1"/>
        <end position="24"/>
    </location>
</feature>
<evidence type="ECO:0000256" key="10">
    <source>
        <dbReference type="ARBA" id="ARBA00023224"/>
    </source>
</evidence>
<feature type="chain" id="PRO_5043450961" evidence="13">
    <location>
        <begin position="25"/>
        <end position="668"/>
    </location>
</feature>
<keyword evidence="3 12" id="KW-0812">Transmembrane</keyword>
<dbReference type="InterPro" id="IPR000068">
    <property type="entry name" value="GPCR_3_Ca_sens_rcpt-rel"/>
</dbReference>
<evidence type="ECO:0000256" key="5">
    <source>
        <dbReference type="ARBA" id="ARBA00022989"/>
    </source>
</evidence>
<keyword evidence="10" id="KW-0807">Transducer</keyword>
<evidence type="ECO:0000256" key="6">
    <source>
        <dbReference type="ARBA" id="ARBA00023040"/>
    </source>
</evidence>
<reference evidence="15 16" key="1">
    <citation type="journal article" date="2021" name="Sci. Rep.">
        <title>Chromosome anchoring in Senegalese sole (Solea senegalensis) reveals sex-associated markers and genome rearrangements in flatfish.</title>
        <authorList>
            <person name="Guerrero-Cozar I."/>
            <person name="Gomez-Garrido J."/>
            <person name="Berbel C."/>
            <person name="Martinez-Blanch J.F."/>
            <person name="Alioto T."/>
            <person name="Claros M.G."/>
            <person name="Gagnaire P.A."/>
            <person name="Manchado M."/>
        </authorList>
    </citation>
    <scope>NUCLEOTIDE SEQUENCE [LARGE SCALE GENOMIC DNA]</scope>
    <source>
        <strain evidence="15">Sse05_10M</strain>
    </source>
</reference>
<dbReference type="GO" id="GO:0050909">
    <property type="term" value="P:sensory perception of taste"/>
    <property type="evidence" value="ECO:0007669"/>
    <property type="project" value="UniProtKB-ARBA"/>
</dbReference>
<dbReference type="FunFam" id="3.40.50.2300:FF:000016">
    <property type="entry name" value="Taste 1 receptor member 2"/>
    <property type="match status" value="1"/>
</dbReference>
<gene>
    <name evidence="15" type="ORF">JOB18_030234</name>
</gene>
<sequence length="668" mass="74319">MAAFTPILYFHIIVFLILVEIGHASEEDVQVMEITAPGDFIISGLMPIHEDVEKREHSFKPHRRECIRFEERGLAKSLIMINAIEVMNRSPVLTAVNVTLGYKILDSCSDVNTALRATELVIYEDHHNTDNVSSAFIQPVMAVVGATFSEISIAIARLLTLQMIPQISYSSSAVILSDKNRFPAFMRTIPNDFYQTAAMTTLFNINNWNWVGIVITDGDYGRSASEQFLIQALGKGICVAFSLIIPQSVIGEYTHYAIEIAAAMILNNTKVQVIVSFARSTHVKLLFEELKNQVLRRGLNRESMRRVWVASDSWSSSPSVTRNVSLRDIGHIVGFTHKHGDSSSYNQYLSRLEKAGHEYAKNNPFLQKLFMLLSAAGHKDTEVVSEAVKILRKHIGVDTILSIEMAISAIAQAVASICKSKDCKGPGAVQPWELLDALWMEEFQLNGETYHFDDNGDINLGYDLTMWWSDGNKVHEDDIVAEYHPQTDSFTYTSNSMTQQFIDLKHIISKCTNSCVPGEFKKTAEGQHTCCYECINCTENYYSNMTDMDQCLSCDTSKEWSAVGSSNCTPKVLLFFSWDDSFAIALLFFSALGILLVVLVSALFLHQRDTPVVKAAGGPLSQVILFSLVASYVSAILFVDMSLHLLAGPQKPVCSLHHESNHSAGGMS</sequence>
<evidence type="ECO:0000256" key="2">
    <source>
        <dbReference type="ARBA" id="ARBA00022475"/>
    </source>
</evidence>
<dbReference type="EMBL" id="JAGKHQ010000868">
    <property type="protein sequence ID" value="KAG7463350.1"/>
    <property type="molecule type" value="Genomic_DNA"/>
</dbReference>
<dbReference type="GO" id="GO:0004930">
    <property type="term" value="F:G protein-coupled receptor activity"/>
    <property type="evidence" value="ECO:0007669"/>
    <property type="project" value="UniProtKB-KW"/>
</dbReference>
<dbReference type="GO" id="GO:0005886">
    <property type="term" value="C:plasma membrane"/>
    <property type="evidence" value="ECO:0007669"/>
    <property type="project" value="UniProtKB-SubCell"/>
</dbReference>
<keyword evidence="7 12" id="KW-0472">Membrane</keyword>
<dbReference type="FunFam" id="2.10.50.30:FF:000004">
    <property type="entry name" value="Taste receptor type 1 member 3-like protein"/>
    <property type="match status" value="1"/>
</dbReference>
<evidence type="ECO:0000256" key="9">
    <source>
        <dbReference type="ARBA" id="ARBA00023180"/>
    </source>
</evidence>
<evidence type="ECO:0000259" key="14">
    <source>
        <dbReference type="PROSITE" id="PS50259"/>
    </source>
</evidence>
<accession>A0AAV6PJV7</accession>
<comment type="subcellular location">
    <subcellularLocation>
        <location evidence="1">Cell membrane</location>
        <topology evidence="1">Multi-pass membrane protein</topology>
    </subcellularLocation>
</comment>
<evidence type="ECO:0000256" key="8">
    <source>
        <dbReference type="ARBA" id="ARBA00023170"/>
    </source>
</evidence>
<organism evidence="15 16">
    <name type="scientific">Solea senegalensis</name>
    <name type="common">Senegalese sole</name>
    <dbReference type="NCBI Taxonomy" id="28829"/>
    <lineage>
        <taxon>Eukaryota</taxon>
        <taxon>Metazoa</taxon>
        <taxon>Chordata</taxon>
        <taxon>Craniata</taxon>
        <taxon>Vertebrata</taxon>
        <taxon>Euteleostomi</taxon>
        <taxon>Actinopterygii</taxon>
        <taxon>Neopterygii</taxon>
        <taxon>Teleostei</taxon>
        <taxon>Neoteleostei</taxon>
        <taxon>Acanthomorphata</taxon>
        <taxon>Carangaria</taxon>
        <taxon>Pleuronectiformes</taxon>
        <taxon>Pleuronectoidei</taxon>
        <taxon>Soleidae</taxon>
        <taxon>Solea</taxon>
    </lineage>
</organism>
<comment type="similarity">
    <text evidence="11">Belongs to the G-protein coupled receptor 3 family. TAS1R subfamily.</text>
</comment>
<keyword evidence="5 12" id="KW-1133">Transmembrane helix</keyword>
<keyword evidence="4 13" id="KW-0732">Signal</keyword>
<evidence type="ECO:0000256" key="1">
    <source>
        <dbReference type="ARBA" id="ARBA00004651"/>
    </source>
</evidence>
<evidence type="ECO:0000256" key="3">
    <source>
        <dbReference type="ARBA" id="ARBA00022692"/>
    </source>
</evidence>
<comment type="caution">
    <text evidence="15">The sequence shown here is derived from an EMBL/GenBank/DDBJ whole genome shotgun (WGS) entry which is preliminary data.</text>
</comment>
<protein>
    <submittedName>
        <fullName evidence="15">G-protein coupled receptor family C group 6 member A</fullName>
    </submittedName>
</protein>